<feature type="region of interest" description="Disordered" evidence="1">
    <location>
        <begin position="65"/>
        <end position="156"/>
    </location>
</feature>
<feature type="region of interest" description="Disordered" evidence="1">
    <location>
        <begin position="434"/>
        <end position="468"/>
    </location>
</feature>
<organism evidence="2 3">
    <name type="scientific">Alienimonas chondri</name>
    <dbReference type="NCBI Taxonomy" id="2681879"/>
    <lineage>
        <taxon>Bacteria</taxon>
        <taxon>Pseudomonadati</taxon>
        <taxon>Planctomycetota</taxon>
        <taxon>Planctomycetia</taxon>
        <taxon>Planctomycetales</taxon>
        <taxon>Planctomycetaceae</taxon>
        <taxon>Alienimonas</taxon>
    </lineage>
</organism>
<accession>A0ABX1VB21</accession>
<protein>
    <recommendedName>
        <fullName evidence="4">FecR protein domain-containing protein</fullName>
    </recommendedName>
</protein>
<dbReference type="RefSeq" id="WP_171185159.1">
    <property type="nucleotide sequence ID" value="NZ_WTPX01000031.1"/>
</dbReference>
<feature type="compositionally biased region" description="Low complexity" evidence="1">
    <location>
        <begin position="65"/>
        <end position="76"/>
    </location>
</feature>
<dbReference type="Proteomes" id="UP000609651">
    <property type="component" value="Unassembled WGS sequence"/>
</dbReference>
<name>A0ABX1VB21_9PLAN</name>
<gene>
    <name evidence="2" type="ORF">LzC2_13720</name>
</gene>
<reference evidence="2 3" key="1">
    <citation type="journal article" date="2020" name="Syst. Appl. Microbiol.">
        <title>Alienimonas chondri sp. nov., a novel planctomycete isolated from the biofilm of the red alga Chondrus crispus.</title>
        <authorList>
            <person name="Vitorino I."/>
            <person name="Albuquerque L."/>
            <person name="Wiegand S."/>
            <person name="Kallscheuer N."/>
            <person name="da Costa M.S."/>
            <person name="Lobo-da-Cunha A."/>
            <person name="Jogler C."/>
            <person name="Lage O.M."/>
        </authorList>
    </citation>
    <scope>NUCLEOTIDE SEQUENCE [LARGE SCALE GENOMIC DNA]</scope>
    <source>
        <strain evidence="2 3">LzC2</strain>
    </source>
</reference>
<sequence>MSAAPSDPPAADSSSATSSVSRLVQLGRLVDRGNWLTVGGWSLFAASTLFAALFAGPESVATAAVEPPAPVESLAESQDEAPTADQEPETMPLRVASLPGAGPIRQWPAPPADYEPPRPDASPDFAEAMAEPLPTPEPFEAPTAPPPPAEPSDIWTDTLADLPPAALDDLTAMRERFGSVVPFAPSHGAPLPVMPEPAPASPRPSAEQSAELATLHATIAAARTNLAGAFTPGYRRVESNGPTGDVRVNLTPGSLTETGRPLDLALTGPGWFALIGDGGSASATLTRDGSFRVQDGSLVLAADSSWRVRGTSGGPIAIEDDLTSLHIDAAGHVLGVHAGEADEVIVGRVAVVAPADAAAVEPLVGSLYRPLGPVHPVANAPAKPGFVEQANVDVAAELARIEQATQILALLGTAPALTAHRSPTTAMAEAFEVSASRPSSMPSHTPKPTPTPAEEMSAGWFGGCDRPR</sequence>
<evidence type="ECO:0000256" key="1">
    <source>
        <dbReference type="SAM" id="MobiDB-lite"/>
    </source>
</evidence>
<keyword evidence="3" id="KW-1185">Reference proteome</keyword>
<dbReference type="InterPro" id="IPR037925">
    <property type="entry name" value="FlgE/F/G-like"/>
</dbReference>
<proteinExistence type="predicted"/>
<evidence type="ECO:0000313" key="3">
    <source>
        <dbReference type="Proteomes" id="UP000609651"/>
    </source>
</evidence>
<evidence type="ECO:0008006" key="4">
    <source>
        <dbReference type="Google" id="ProtNLM"/>
    </source>
</evidence>
<feature type="compositionally biased region" description="Pro residues" evidence="1">
    <location>
        <begin position="133"/>
        <end position="150"/>
    </location>
</feature>
<dbReference type="EMBL" id="WTPX01000031">
    <property type="protein sequence ID" value="NNJ25302.1"/>
    <property type="molecule type" value="Genomic_DNA"/>
</dbReference>
<comment type="caution">
    <text evidence="2">The sequence shown here is derived from an EMBL/GenBank/DDBJ whole genome shotgun (WGS) entry which is preliminary data.</text>
</comment>
<evidence type="ECO:0000313" key="2">
    <source>
        <dbReference type="EMBL" id="NNJ25302.1"/>
    </source>
</evidence>
<dbReference type="SUPFAM" id="SSF117143">
    <property type="entry name" value="Flagellar hook protein flgE"/>
    <property type="match status" value="1"/>
</dbReference>